<protein>
    <submittedName>
        <fullName evidence="2">Uncharacterized protein</fullName>
    </submittedName>
</protein>
<name>A0A7S4ESZ6_CHRCT</name>
<dbReference type="GO" id="GO:0016020">
    <property type="term" value="C:membrane"/>
    <property type="evidence" value="ECO:0007669"/>
    <property type="project" value="InterPro"/>
</dbReference>
<evidence type="ECO:0000256" key="1">
    <source>
        <dbReference type="SAM" id="Phobius"/>
    </source>
</evidence>
<dbReference type="Pfam" id="PF05439">
    <property type="entry name" value="JTB"/>
    <property type="match status" value="1"/>
</dbReference>
<evidence type="ECO:0000313" key="2">
    <source>
        <dbReference type="EMBL" id="CAE0750243.1"/>
    </source>
</evidence>
<dbReference type="AlphaFoldDB" id="A0A7S4ESZ6"/>
<proteinExistence type="predicted"/>
<dbReference type="EMBL" id="HBIZ01004989">
    <property type="protein sequence ID" value="CAE0750243.1"/>
    <property type="molecule type" value="Transcribed_RNA"/>
</dbReference>
<keyword evidence="1" id="KW-0472">Membrane</keyword>
<reference evidence="2" key="1">
    <citation type="submission" date="2021-01" db="EMBL/GenBank/DDBJ databases">
        <authorList>
            <person name="Corre E."/>
            <person name="Pelletier E."/>
            <person name="Niang G."/>
            <person name="Scheremetjew M."/>
            <person name="Finn R."/>
            <person name="Kale V."/>
            <person name="Holt S."/>
            <person name="Cochrane G."/>
            <person name="Meng A."/>
            <person name="Brown T."/>
            <person name="Cohen L."/>
        </authorList>
    </citation>
    <scope>NUCLEOTIDE SEQUENCE</scope>
    <source>
        <strain evidence="2">CCMP645</strain>
    </source>
</reference>
<dbReference type="InterPro" id="IPR008657">
    <property type="entry name" value="JTB"/>
</dbReference>
<keyword evidence="1" id="KW-0812">Transmembrane</keyword>
<feature type="transmembrane region" description="Helical" evidence="1">
    <location>
        <begin position="73"/>
        <end position="94"/>
    </location>
</feature>
<keyword evidence="1" id="KW-1133">Transmembrane helix</keyword>
<accession>A0A7S4ESZ6</accession>
<sequence>MEGEKRVLRKVICEPSSENDECEQCADSDLDEPYCISTGYKREVRCAFSSAMNFSDADAYITFQSCTPPPSDFATFVKFEVLMFLLFSLSLSIVTRRKHRLHALQHHRIQQYLA</sequence>
<organism evidence="2">
    <name type="scientific">Chrysotila carterae</name>
    <name type="common">Marine alga</name>
    <name type="synonym">Syracosphaera carterae</name>
    <dbReference type="NCBI Taxonomy" id="13221"/>
    <lineage>
        <taxon>Eukaryota</taxon>
        <taxon>Haptista</taxon>
        <taxon>Haptophyta</taxon>
        <taxon>Prymnesiophyceae</taxon>
        <taxon>Isochrysidales</taxon>
        <taxon>Isochrysidaceae</taxon>
        <taxon>Chrysotila</taxon>
    </lineage>
</organism>
<gene>
    <name evidence="2" type="ORF">PCAR00345_LOCUS2828</name>
</gene>